<evidence type="ECO:0000313" key="3">
    <source>
        <dbReference type="Proteomes" id="UP000192486"/>
    </source>
</evidence>
<keyword evidence="1" id="KW-0472">Membrane</keyword>
<dbReference type="Proteomes" id="UP000192486">
    <property type="component" value="Chromosome"/>
</dbReference>
<feature type="transmembrane region" description="Helical" evidence="1">
    <location>
        <begin position="32"/>
        <end position="51"/>
    </location>
</feature>
<protein>
    <submittedName>
        <fullName evidence="2">Uncharacterized protein</fullName>
    </submittedName>
</protein>
<keyword evidence="1" id="KW-0812">Transmembrane</keyword>
<name>A0ABN4YQT0_SPOUR</name>
<evidence type="ECO:0000256" key="1">
    <source>
        <dbReference type="SAM" id="Phobius"/>
    </source>
</evidence>
<gene>
    <name evidence="2" type="ORF">SporoS204_09735</name>
</gene>
<dbReference type="EMBL" id="CP015108">
    <property type="protein sequence ID" value="ARF14399.1"/>
    <property type="molecule type" value="Genomic_DNA"/>
</dbReference>
<organism evidence="2 3">
    <name type="scientific">Sporosarcina ureae</name>
    <dbReference type="NCBI Taxonomy" id="1571"/>
    <lineage>
        <taxon>Bacteria</taxon>
        <taxon>Bacillati</taxon>
        <taxon>Bacillota</taxon>
        <taxon>Bacilli</taxon>
        <taxon>Bacillales</taxon>
        <taxon>Caryophanaceae</taxon>
        <taxon>Sporosarcina</taxon>
    </lineage>
</organism>
<proteinExistence type="predicted"/>
<sequence>MNNLFISRGEGSDVMRFFKSMNEDESHNWKKGVFFGFYAYMLITAINYFYYSVMGSALFSPGYIFLSGIAVAFLFEFIFNIKRKRL</sequence>
<evidence type="ECO:0000313" key="2">
    <source>
        <dbReference type="EMBL" id="ARF14399.1"/>
    </source>
</evidence>
<reference evidence="2 3" key="1">
    <citation type="submission" date="2016-04" db="EMBL/GenBank/DDBJ databases">
        <title>Comparative Genomics and Epigenetics of Sporosarcina ureae.</title>
        <authorList>
            <person name="Oliver A.S."/>
            <person name="Cooper K.K."/>
        </authorList>
    </citation>
    <scope>NUCLEOTIDE SEQUENCE [LARGE SCALE GENOMIC DNA]</scope>
    <source>
        <strain evidence="2 3">S204</strain>
    </source>
</reference>
<keyword evidence="3" id="KW-1185">Reference proteome</keyword>
<keyword evidence="1" id="KW-1133">Transmembrane helix</keyword>
<feature type="transmembrane region" description="Helical" evidence="1">
    <location>
        <begin position="63"/>
        <end position="81"/>
    </location>
</feature>
<accession>A0ABN4YQT0</accession>